<sequence length="631" mass="71862">MGWRNAFDNAKPVFVTIYATVIIGIIFSSLYVISAIYSGKSAADSTTSWLSHVGSPPVEQAPNVSEPAIVQAVPTPSLEPRSMSTRPIWEAPLHTKKMPALKKFRLSKELVQERVKDNVIIVTFGNYAFMDFILTWVKHLTDLGLSNLLIGAMDTKLLEALYWKGVPVFDMGSHMSTIDVGWGSPTFHKMGREKVILIDSILPYGYELLMCDTDMVWLKDPLPYLARYPEADVLTSSDQVVPTVTDDRLDIWQQAVGAAYNIGIFHWRPTDAAKRLAKEWKDMLLADEKIWDQNGFNDLVRKQLGPPVDGESGLVYAFDGNLKLGVLPASIFCSGHTYFVQAMYQQLRLEPYAVHTTFQYAGTEGKRHRLREGMVFYDPPEYYDAPGGFLSFKPSIPKSLLLDGEHNVKSHFSLINYQIKQIRMALAISSLLNRTLVMPPLWCRLDRLWFPHPGVLEGSITRQPFICPLDHVFEVNVLLKELPEEIFGPQINIREYSFFDNPLMPKQVKESWLEVQLCQEGTRDCVASNTTSPSGVLRFPKRSDEETFKTIFSSFKDVKVIQFSSMQDAFPGFTDKAREEKFRNRVKRYVGIWCCVAEHTPGHIYYDMYWDEKPGWKPIPPQTPEDDHPPP</sequence>
<dbReference type="InterPro" id="IPR005069">
    <property type="entry name" value="Nucl-diP-sugar_transferase"/>
</dbReference>
<feature type="domain" description="Nucleotide-diphospho-sugar transferase" evidence="2">
    <location>
        <begin position="145"/>
        <end position="370"/>
    </location>
</feature>
<dbReference type="GO" id="GO:0052325">
    <property type="term" value="P:cell wall pectin biosynthetic process"/>
    <property type="evidence" value="ECO:0000318"/>
    <property type="project" value="GO_Central"/>
</dbReference>
<evidence type="ECO:0000313" key="4">
    <source>
        <dbReference type="Proteomes" id="UP000006882"/>
    </source>
</evidence>
<dbReference type="GO" id="GO:0052636">
    <property type="term" value="F:arabinosyltransferase activity"/>
    <property type="evidence" value="ECO:0000318"/>
    <property type="project" value="GO_Central"/>
</dbReference>
<dbReference type="Gramene" id="ONI05534">
    <property type="protein sequence ID" value="ONI05534"/>
    <property type="gene ID" value="PRUPE_5G011600"/>
</dbReference>
<keyword evidence="4" id="KW-1185">Reference proteome</keyword>
<dbReference type="STRING" id="3760.A0A251P1N8"/>
<name>A0A251P1N8_PRUPE</name>
<dbReference type="OrthoDB" id="540503at2759"/>
<feature type="transmembrane region" description="Helical" evidence="1">
    <location>
        <begin position="12"/>
        <end position="37"/>
    </location>
</feature>
<keyword evidence="1" id="KW-0812">Transmembrane</keyword>
<dbReference type="AlphaFoldDB" id="A0A251P1N8"/>
<organism evidence="3 4">
    <name type="scientific">Prunus persica</name>
    <name type="common">Peach</name>
    <name type="synonym">Amygdalus persica</name>
    <dbReference type="NCBI Taxonomy" id="3760"/>
    <lineage>
        <taxon>Eukaryota</taxon>
        <taxon>Viridiplantae</taxon>
        <taxon>Streptophyta</taxon>
        <taxon>Embryophyta</taxon>
        <taxon>Tracheophyta</taxon>
        <taxon>Spermatophyta</taxon>
        <taxon>Magnoliopsida</taxon>
        <taxon>eudicotyledons</taxon>
        <taxon>Gunneridae</taxon>
        <taxon>Pentapetalae</taxon>
        <taxon>rosids</taxon>
        <taxon>fabids</taxon>
        <taxon>Rosales</taxon>
        <taxon>Rosaceae</taxon>
        <taxon>Amygdaloideae</taxon>
        <taxon>Amygdaleae</taxon>
        <taxon>Prunus</taxon>
    </lineage>
</organism>
<reference evidence="3 4" key="1">
    <citation type="journal article" date="2013" name="Nat. Genet.">
        <title>The high-quality draft genome of peach (Prunus persica) identifies unique patterns of genetic diversity, domestication and genome evolution.</title>
        <authorList>
            <consortium name="International Peach Genome Initiative"/>
            <person name="Verde I."/>
            <person name="Abbott A.G."/>
            <person name="Scalabrin S."/>
            <person name="Jung S."/>
            <person name="Shu S."/>
            <person name="Marroni F."/>
            <person name="Zhebentyayeva T."/>
            <person name="Dettori M.T."/>
            <person name="Grimwood J."/>
            <person name="Cattonaro F."/>
            <person name="Zuccolo A."/>
            <person name="Rossini L."/>
            <person name="Jenkins J."/>
            <person name="Vendramin E."/>
            <person name="Meisel L.A."/>
            <person name="Decroocq V."/>
            <person name="Sosinski B."/>
            <person name="Prochnik S."/>
            <person name="Mitros T."/>
            <person name="Policriti A."/>
            <person name="Cipriani G."/>
            <person name="Dondini L."/>
            <person name="Ficklin S."/>
            <person name="Goodstein D.M."/>
            <person name="Xuan P."/>
            <person name="Del Fabbro C."/>
            <person name="Aramini V."/>
            <person name="Copetti D."/>
            <person name="Gonzalez S."/>
            <person name="Horner D.S."/>
            <person name="Falchi R."/>
            <person name="Lucas S."/>
            <person name="Mica E."/>
            <person name="Maldonado J."/>
            <person name="Lazzari B."/>
            <person name="Bielenberg D."/>
            <person name="Pirona R."/>
            <person name="Miculan M."/>
            <person name="Barakat A."/>
            <person name="Testolin R."/>
            <person name="Stella A."/>
            <person name="Tartarini S."/>
            <person name="Tonutti P."/>
            <person name="Arus P."/>
            <person name="Orellana A."/>
            <person name="Wells C."/>
            <person name="Main D."/>
            <person name="Vizzotto G."/>
            <person name="Silva H."/>
            <person name="Salamini F."/>
            <person name="Schmutz J."/>
            <person name="Morgante M."/>
            <person name="Rokhsar D.S."/>
        </authorList>
    </citation>
    <scope>NUCLEOTIDE SEQUENCE [LARGE SCALE GENOMIC DNA]</scope>
    <source>
        <strain evidence="4">cv. Nemared</strain>
    </source>
</reference>
<proteinExistence type="predicted"/>
<evidence type="ECO:0000256" key="1">
    <source>
        <dbReference type="SAM" id="Phobius"/>
    </source>
</evidence>
<evidence type="ECO:0000313" key="3">
    <source>
        <dbReference type="EMBL" id="ONI05534.1"/>
    </source>
</evidence>
<dbReference type="InterPro" id="IPR053250">
    <property type="entry name" value="Glycosyltransferase_77"/>
</dbReference>
<evidence type="ECO:0000259" key="2">
    <source>
        <dbReference type="Pfam" id="PF03407"/>
    </source>
</evidence>
<dbReference type="PANTHER" id="PTHR46936">
    <property type="entry name" value="ARABINOSYLTRANSFERASE XEG113"/>
    <property type="match status" value="1"/>
</dbReference>
<keyword evidence="1" id="KW-0472">Membrane</keyword>
<keyword evidence="1" id="KW-1133">Transmembrane helix</keyword>
<dbReference type="PANTHER" id="PTHR46936:SF1">
    <property type="entry name" value="ARABINOSYLTRANSFERASE XEG113"/>
    <property type="match status" value="1"/>
</dbReference>
<dbReference type="Pfam" id="PF03407">
    <property type="entry name" value="Nucleotid_trans"/>
    <property type="match status" value="1"/>
</dbReference>
<gene>
    <name evidence="3" type="ORF">PRUPE_5G011600</name>
</gene>
<dbReference type="Proteomes" id="UP000006882">
    <property type="component" value="Chromosome G5"/>
</dbReference>
<accession>A0A251P1N8</accession>
<dbReference type="EMBL" id="CM007655">
    <property type="protein sequence ID" value="ONI05534.1"/>
    <property type="molecule type" value="Genomic_DNA"/>
</dbReference>
<protein>
    <recommendedName>
        <fullName evidence="2">Nucleotide-diphospho-sugar transferase domain-containing protein</fullName>
    </recommendedName>
</protein>